<dbReference type="Gene3D" id="4.10.1000.10">
    <property type="entry name" value="Zinc finger, CCCH-type"/>
    <property type="match status" value="1"/>
</dbReference>
<feature type="region of interest" description="Disordered" evidence="6">
    <location>
        <begin position="241"/>
        <end position="584"/>
    </location>
</feature>
<feature type="compositionally biased region" description="Low complexity" evidence="6">
    <location>
        <begin position="353"/>
        <end position="362"/>
    </location>
</feature>
<feature type="compositionally biased region" description="Basic and acidic residues" evidence="6">
    <location>
        <begin position="257"/>
        <end position="299"/>
    </location>
</feature>
<dbReference type="SUPFAM" id="SSF90229">
    <property type="entry name" value="CCCH zinc finger"/>
    <property type="match status" value="1"/>
</dbReference>
<keyword evidence="4" id="KW-0539">Nucleus</keyword>
<dbReference type="PROSITE" id="PS51319">
    <property type="entry name" value="TFIIS_N"/>
    <property type="match status" value="1"/>
</dbReference>
<evidence type="ECO:0008006" key="11">
    <source>
        <dbReference type="Google" id="ProtNLM"/>
    </source>
</evidence>
<feature type="compositionally biased region" description="Low complexity" evidence="6">
    <location>
        <begin position="308"/>
        <end position="335"/>
    </location>
</feature>
<evidence type="ECO:0000313" key="9">
    <source>
        <dbReference type="EnsemblMetazoa" id="LLOJ003914-PA"/>
    </source>
</evidence>
<dbReference type="GO" id="GO:0072357">
    <property type="term" value="C:PTW/PP1 phosphatase complex"/>
    <property type="evidence" value="ECO:0007669"/>
    <property type="project" value="TreeGrafter"/>
</dbReference>
<feature type="compositionally biased region" description="Polar residues" evidence="6">
    <location>
        <begin position="465"/>
        <end position="477"/>
    </location>
</feature>
<dbReference type="Pfam" id="PF08711">
    <property type="entry name" value="Med26"/>
    <property type="match status" value="1"/>
</dbReference>
<keyword evidence="1 5" id="KW-0479">Metal-binding</keyword>
<protein>
    <recommendedName>
        <fullName evidence="11">Serine/threonine-protein phosphatase 1 regulatory subunit 10</fullName>
    </recommendedName>
</protein>
<evidence type="ECO:0000256" key="4">
    <source>
        <dbReference type="PROSITE-ProRule" id="PRU00649"/>
    </source>
</evidence>
<keyword evidence="3 5" id="KW-0862">Zinc</keyword>
<dbReference type="Proteomes" id="UP000092461">
    <property type="component" value="Unassembled WGS sequence"/>
</dbReference>
<dbReference type="VEuPathDB" id="VectorBase:LLOJ003914"/>
<feature type="compositionally biased region" description="Basic and acidic residues" evidence="6">
    <location>
        <begin position="677"/>
        <end position="691"/>
    </location>
</feature>
<dbReference type="PANTHER" id="PTHR46557">
    <property type="entry name" value="SERINE/THREONINE-PROTEIN PHOSPHATASE 1 REGULATORY SUBUNIT 10-RELATED"/>
    <property type="match status" value="1"/>
</dbReference>
<accession>A0A1B0CHK2</accession>
<dbReference type="VEuPathDB" id="VectorBase:LLONM1_009353"/>
<dbReference type="EnsemblMetazoa" id="LLOJ003914-RA">
    <property type="protein sequence ID" value="LLOJ003914-PA"/>
    <property type="gene ID" value="LLOJ003914"/>
</dbReference>
<name>A0A1B0CHK2_LUTLO</name>
<feature type="compositionally biased region" description="Basic residues" evidence="6">
    <location>
        <begin position="604"/>
        <end position="613"/>
    </location>
</feature>
<evidence type="ECO:0000256" key="1">
    <source>
        <dbReference type="ARBA" id="ARBA00022723"/>
    </source>
</evidence>
<proteinExistence type="predicted"/>
<feature type="domain" description="TFIIS N-terminal" evidence="8">
    <location>
        <begin position="71"/>
        <end position="144"/>
    </location>
</feature>
<feature type="compositionally biased region" description="Basic and acidic residues" evidence="6">
    <location>
        <begin position="415"/>
        <end position="441"/>
    </location>
</feature>
<evidence type="ECO:0000259" key="8">
    <source>
        <dbReference type="PROSITE" id="PS51319"/>
    </source>
</evidence>
<evidence type="ECO:0000256" key="5">
    <source>
        <dbReference type="PROSITE-ProRule" id="PRU00723"/>
    </source>
</evidence>
<dbReference type="SUPFAM" id="SSF47676">
    <property type="entry name" value="Conserved domain common to transcription factors TFIIS, elongin A, CRSP70"/>
    <property type="match status" value="1"/>
</dbReference>
<keyword evidence="10" id="KW-1185">Reference proteome</keyword>
<evidence type="ECO:0000256" key="3">
    <source>
        <dbReference type="ARBA" id="ARBA00022833"/>
    </source>
</evidence>
<evidence type="ECO:0000256" key="2">
    <source>
        <dbReference type="ARBA" id="ARBA00022771"/>
    </source>
</evidence>
<dbReference type="AlphaFoldDB" id="A0A1B0CHK2"/>
<dbReference type="PROSITE" id="PS50103">
    <property type="entry name" value="ZF_C3H1"/>
    <property type="match status" value="1"/>
</dbReference>
<dbReference type="GO" id="GO:0005634">
    <property type="term" value="C:nucleus"/>
    <property type="evidence" value="ECO:0007669"/>
    <property type="project" value="UniProtKB-SubCell"/>
</dbReference>
<sequence>MPRIDPLQLLTCLGVLLAPNGGIRSAQEVRRLAGLMAKFSNRLVSKCIYIQILKCTDTELLGQFMGTGGWTLTHMWLQDGILTKNYPLVQEILELLLLCPVDVDRLKSNSAPKLVKQLSKESHEGVRILALKLVEQWLKIVKGETVNGSPSVPQIKDATGVPDTVDGLQKTDSGEEFSSQSTVAEPKDNVDEVLSEKDFTGSVECMENGVDAEKGGSKVNHKNNSLVYKITVKDGKQVLAKVDSPTRTSPAKSVSAAEKENRESGKESKDKTKSKRDERDKSKSKDKKSDKEREKEREKHKDKKSSHRSSTSSSSSGKSSSHRSSSDKSSSSGKSSSRDKERDRDKEKDRSKSSSSSSSSKSSSRDKDKEKEKERHREKERAEKEKEKADKVEKDKASQAEKDKDTLAKIMGTGHLEKLGKIPKKAKTEGDSPKEKDKEAPAKPVPPPKKPSSISIEQRKDGENRPNTVKKFNSQFRSHGLEEAPPPPASRRNPKKPAEPLIPPKPLSVSTNSTSSSKTPASDSGSGIPEKKLKLDLSAVTNAASTTGASSGEKTPQTPTDKPQSPEKTTIKAPAPPRAKPSTLVETDVFMDALCSTAFTNRKDVKKRKRRPSSSKDGAKEGSPPESPTVSSPKAAPLKFYQDTLEVSEDAEKEVEVKNEKTEEVGSTAGDADADEDVIKNKRLKSEKADSMDVDEDSEGKKKAIKASKEEEKKEAIVEEEVKPRVPGPGCGPDGPPGVLVIHRRKGPKKSVKWKPQEELESIQYFELDETERVNVTKTFTEMKQQDRFGEREAFMMARKLSADDVMMEQIPYRPLIVVDDVPPHPMGAQSKEKKIQAEREQTVLKALYFNRMMIPDSPAEPDMEQYKITDPAVIPLDDGNPENENDFTNTPWPDPKDTPPHVSGALQADQAFNQFNMMAGGPQAMGPNPWQMGGPPFAQFNMAGFPPQGMDQGNPMGFPMTDDMNAPPMNMVPFPGGPNPNFMGGPGVPFNGFPGDMGNPQMMGMNMPRGPPPNMPPGGGWFRPNAPPNWRPPPRNNWIQNRDNRICKLYRKGFCKKGDKCNFLHPGGNNRR</sequence>
<feature type="region of interest" description="Disordered" evidence="6">
    <location>
        <begin position="597"/>
        <end position="736"/>
    </location>
</feature>
<dbReference type="SMART" id="SM00356">
    <property type="entry name" value="ZnF_C3H1"/>
    <property type="match status" value="1"/>
</dbReference>
<evidence type="ECO:0000259" key="7">
    <source>
        <dbReference type="PROSITE" id="PS50103"/>
    </source>
</evidence>
<comment type="subcellular location">
    <subcellularLocation>
        <location evidence="4">Nucleus</location>
    </subcellularLocation>
</comment>
<feature type="domain" description="C3H1-type" evidence="7">
    <location>
        <begin position="1042"/>
        <end position="1069"/>
    </location>
</feature>
<feature type="compositionally biased region" description="Polar residues" evidence="6">
    <location>
        <begin position="539"/>
        <end position="568"/>
    </location>
</feature>
<evidence type="ECO:0000313" key="10">
    <source>
        <dbReference type="Proteomes" id="UP000092461"/>
    </source>
</evidence>
<feature type="zinc finger region" description="C3H1-type" evidence="5">
    <location>
        <begin position="1042"/>
        <end position="1069"/>
    </location>
</feature>
<feature type="compositionally biased region" description="Basic and acidic residues" evidence="6">
    <location>
        <begin position="336"/>
        <end position="352"/>
    </location>
</feature>
<feature type="compositionally biased region" description="Basic and acidic residues" evidence="6">
    <location>
        <begin position="699"/>
        <end position="724"/>
    </location>
</feature>
<organism evidence="9 10">
    <name type="scientific">Lutzomyia longipalpis</name>
    <name type="common">Sand fly</name>
    <dbReference type="NCBI Taxonomy" id="7200"/>
    <lineage>
        <taxon>Eukaryota</taxon>
        <taxon>Metazoa</taxon>
        <taxon>Ecdysozoa</taxon>
        <taxon>Arthropoda</taxon>
        <taxon>Hexapoda</taxon>
        <taxon>Insecta</taxon>
        <taxon>Pterygota</taxon>
        <taxon>Neoptera</taxon>
        <taxon>Endopterygota</taxon>
        <taxon>Diptera</taxon>
        <taxon>Nematocera</taxon>
        <taxon>Psychodoidea</taxon>
        <taxon>Psychodidae</taxon>
        <taxon>Lutzomyia</taxon>
        <taxon>Lutzomyia</taxon>
    </lineage>
</organism>
<dbReference type="PANTHER" id="PTHR46557:SF1">
    <property type="entry name" value="SERINE_THREONINE-PROTEIN PHOSPHATASE 1 REGULATORY SUBUNIT 10"/>
    <property type="match status" value="1"/>
</dbReference>
<reference evidence="9" key="1">
    <citation type="submission" date="2020-05" db="UniProtKB">
        <authorList>
            <consortium name="EnsemblMetazoa"/>
        </authorList>
    </citation>
    <scope>IDENTIFICATION</scope>
    <source>
        <strain evidence="9">Jacobina</strain>
    </source>
</reference>
<dbReference type="GO" id="GO:0008157">
    <property type="term" value="F:protein phosphatase 1 binding"/>
    <property type="evidence" value="ECO:0007669"/>
    <property type="project" value="TreeGrafter"/>
</dbReference>
<dbReference type="InterPro" id="IPR017923">
    <property type="entry name" value="TFIIS_N"/>
</dbReference>
<dbReference type="InterPro" id="IPR035441">
    <property type="entry name" value="TFIIS/LEDGF_dom_sf"/>
</dbReference>
<dbReference type="Pfam" id="PF00642">
    <property type="entry name" value="zf-CCCH"/>
    <property type="match status" value="1"/>
</dbReference>
<feature type="compositionally biased region" description="Low complexity" evidence="6">
    <location>
        <begin position="508"/>
        <end position="526"/>
    </location>
</feature>
<dbReference type="EMBL" id="AJWK01012442">
    <property type="status" value="NOT_ANNOTATED_CDS"/>
    <property type="molecule type" value="Genomic_DNA"/>
</dbReference>
<feature type="compositionally biased region" description="Basic and acidic residues" evidence="6">
    <location>
        <begin position="654"/>
        <end position="664"/>
    </location>
</feature>
<dbReference type="InterPro" id="IPR000571">
    <property type="entry name" value="Znf_CCCH"/>
</dbReference>
<feature type="compositionally biased region" description="Basic and acidic residues" evidence="6">
    <location>
        <begin position="363"/>
        <end position="407"/>
    </location>
</feature>
<dbReference type="GO" id="GO:0000785">
    <property type="term" value="C:chromatin"/>
    <property type="evidence" value="ECO:0007669"/>
    <property type="project" value="TreeGrafter"/>
</dbReference>
<dbReference type="GO" id="GO:0008270">
    <property type="term" value="F:zinc ion binding"/>
    <property type="evidence" value="ECO:0007669"/>
    <property type="project" value="UniProtKB-KW"/>
</dbReference>
<evidence type="ECO:0000256" key="6">
    <source>
        <dbReference type="SAM" id="MobiDB-lite"/>
    </source>
</evidence>
<keyword evidence="2 5" id="KW-0863">Zinc-finger</keyword>
<dbReference type="Gene3D" id="1.20.930.10">
    <property type="entry name" value="Conserved domain common to transcription factors TFIIS, elongin A, CRSP70"/>
    <property type="match status" value="1"/>
</dbReference>
<dbReference type="InterPro" id="IPR036855">
    <property type="entry name" value="Znf_CCCH_sf"/>
</dbReference>